<keyword evidence="5" id="KW-0812">Transmembrane</keyword>
<sequence>MFFSPVVGLLLASLVPTVVSQQDMATAQQTLIGTWSSGSQHVVTGPGFANPVNMSFTYPSTTGISYSFTSDMFYEIARYRFNSNGSEPTCITGVIGWSHGKYQFNPNGSMTLFPFTDGFQQIQDPCAAVSNFIEDYRVTMELYQQWAIFVDPQAGPKLHLFQFDGSPLAPQFKVSNTPNMLPTQVLRNVSNTDSSDSSTTSSSVQRRSASGAVGNNWSARAIPAGVSGLVAVAFASLLL</sequence>
<dbReference type="GO" id="GO:0006458">
    <property type="term" value="P:'de novo' protein folding"/>
    <property type="evidence" value="ECO:0007669"/>
    <property type="project" value="InterPro"/>
</dbReference>
<feature type="compositionally biased region" description="Low complexity" evidence="10">
    <location>
        <begin position="189"/>
        <end position="204"/>
    </location>
</feature>
<dbReference type="GO" id="GO:0005789">
    <property type="term" value="C:endoplasmic reticulum membrane"/>
    <property type="evidence" value="ECO:0007669"/>
    <property type="project" value="UniProtKB-SubCell"/>
</dbReference>
<evidence type="ECO:0000256" key="10">
    <source>
        <dbReference type="SAM" id="MobiDB-lite"/>
    </source>
</evidence>
<keyword evidence="7" id="KW-0256">Endoplasmic reticulum</keyword>
<keyword evidence="9" id="KW-0472">Membrane</keyword>
<evidence type="ECO:0000256" key="7">
    <source>
        <dbReference type="ARBA" id="ARBA00022824"/>
    </source>
</evidence>
<evidence type="ECO:0000256" key="9">
    <source>
        <dbReference type="ARBA" id="ARBA00023136"/>
    </source>
</evidence>
<dbReference type="AlphaFoldDB" id="A0AAD5W2Y5"/>
<evidence type="ECO:0000256" key="5">
    <source>
        <dbReference type="ARBA" id="ARBA00022692"/>
    </source>
</evidence>
<keyword evidence="8" id="KW-1133">Transmembrane helix</keyword>
<proteinExistence type="inferred from homology"/>
<evidence type="ECO:0000256" key="11">
    <source>
        <dbReference type="SAM" id="SignalP"/>
    </source>
</evidence>
<name>A0AAD5W2Y5_9AGAR</name>
<feature type="chain" id="PRO_5042123513" description="Protein ROT1" evidence="11">
    <location>
        <begin position="21"/>
        <end position="239"/>
    </location>
</feature>
<dbReference type="EMBL" id="JANIEX010000084">
    <property type="protein sequence ID" value="KAJ3573988.1"/>
    <property type="molecule type" value="Genomic_DNA"/>
</dbReference>
<comment type="similarity">
    <text evidence="2">Belongs to the ROT1 family.</text>
</comment>
<comment type="subcellular location">
    <subcellularLocation>
        <location evidence="1">Endoplasmic reticulum membrane</location>
        <topology evidence="1">Single-pass type I membrane protein</topology>
    </subcellularLocation>
</comment>
<dbReference type="GO" id="GO:0051082">
    <property type="term" value="F:unfolded protein binding"/>
    <property type="evidence" value="ECO:0007669"/>
    <property type="project" value="TreeGrafter"/>
</dbReference>
<accession>A0AAD5W2Y5</accession>
<evidence type="ECO:0000313" key="13">
    <source>
        <dbReference type="Proteomes" id="UP001213000"/>
    </source>
</evidence>
<comment type="caution">
    <text evidence="12">The sequence shown here is derived from an EMBL/GenBank/DDBJ whole genome shotgun (WGS) entry which is preliminary data.</text>
</comment>
<feature type="signal peptide" evidence="11">
    <location>
        <begin position="1"/>
        <end position="20"/>
    </location>
</feature>
<dbReference type="PANTHER" id="PTHR28090">
    <property type="entry name" value="PROTEIN ROT1"/>
    <property type="match status" value="1"/>
</dbReference>
<keyword evidence="13" id="KW-1185">Reference proteome</keyword>
<protein>
    <recommendedName>
        <fullName evidence="4">Protein ROT1</fullName>
    </recommendedName>
    <alternativeName>
        <fullName evidence="3">Protein rot1</fullName>
    </alternativeName>
</protein>
<evidence type="ECO:0000256" key="1">
    <source>
        <dbReference type="ARBA" id="ARBA00004115"/>
    </source>
</evidence>
<organism evidence="12 13">
    <name type="scientific">Leucocoprinus birnbaumii</name>
    <dbReference type="NCBI Taxonomy" id="56174"/>
    <lineage>
        <taxon>Eukaryota</taxon>
        <taxon>Fungi</taxon>
        <taxon>Dikarya</taxon>
        <taxon>Basidiomycota</taxon>
        <taxon>Agaricomycotina</taxon>
        <taxon>Agaricomycetes</taxon>
        <taxon>Agaricomycetidae</taxon>
        <taxon>Agaricales</taxon>
        <taxon>Agaricineae</taxon>
        <taxon>Agaricaceae</taxon>
        <taxon>Leucocoprinus</taxon>
    </lineage>
</organism>
<evidence type="ECO:0000256" key="3">
    <source>
        <dbReference type="ARBA" id="ARBA00016195"/>
    </source>
</evidence>
<dbReference type="Proteomes" id="UP001213000">
    <property type="component" value="Unassembled WGS sequence"/>
</dbReference>
<dbReference type="InterPro" id="IPR019623">
    <property type="entry name" value="Rot1"/>
</dbReference>
<feature type="region of interest" description="Disordered" evidence="10">
    <location>
        <begin position="189"/>
        <end position="209"/>
    </location>
</feature>
<evidence type="ECO:0000256" key="2">
    <source>
        <dbReference type="ARBA" id="ARBA00007149"/>
    </source>
</evidence>
<evidence type="ECO:0000256" key="4">
    <source>
        <dbReference type="ARBA" id="ARBA00017291"/>
    </source>
</evidence>
<dbReference type="PANTHER" id="PTHR28090:SF1">
    <property type="entry name" value="PROTEIN ROT1"/>
    <property type="match status" value="1"/>
</dbReference>
<evidence type="ECO:0000256" key="6">
    <source>
        <dbReference type="ARBA" id="ARBA00022729"/>
    </source>
</evidence>
<keyword evidence="6 11" id="KW-0732">Signal</keyword>
<gene>
    <name evidence="12" type="ORF">NP233_g2063</name>
</gene>
<evidence type="ECO:0000256" key="8">
    <source>
        <dbReference type="ARBA" id="ARBA00022989"/>
    </source>
</evidence>
<dbReference type="Pfam" id="PF10681">
    <property type="entry name" value="Rot1"/>
    <property type="match status" value="1"/>
</dbReference>
<reference evidence="12" key="1">
    <citation type="submission" date="2022-07" db="EMBL/GenBank/DDBJ databases">
        <title>Genome Sequence of Leucocoprinus birnbaumii.</title>
        <authorList>
            <person name="Buettner E."/>
        </authorList>
    </citation>
    <scope>NUCLEOTIDE SEQUENCE</scope>
    <source>
        <strain evidence="12">VT141</strain>
    </source>
</reference>
<evidence type="ECO:0000313" key="12">
    <source>
        <dbReference type="EMBL" id="KAJ3573988.1"/>
    </source>
</evidence>